<dbReference type="PRINTS" id="PR00081">
    <property type="entry name" value="GDHRDH"/>
</dbReference>
<protein>
    <submittedName>
        <fullName evidence="3">NAD(P)-dependent dehydrogenase (Short-subunit alcohol dehydrogenase family)</fullName>
    </submittedName>
</protein>
<dbReference type="Pfam" id="PF00106">
    <property type="entry name" value="adh_short"/>
    <property type="match status" value="1"/>
</dbReference>
<dbReference type="GO" id="GO:0016491">
    <property type="term" value="F:oxidoreductase activity"/>
    <property type="evidence" value="ECO:0007669"/>
    <property type="project" value="UniProtKB-KW"/>
</dbReference>
<dbReference type="EMBL" id="JACIGO010000003">
    <property type="protein sequence ID" value="MBB4291488.1"/>
    <property type="molecule type" value="Genomic_DNA"/>
</dbReference>
<evidence type="ECO:0000313" key="3">
    <source>
        <dbReference type="EMBL" id="MBB4291488.1"/>
    </source>
</evidence>
<dbReference type="InterPro" id="IPR002347">
    <property type="entry name" value="SDR_fam"/>
</dbReference>
<dbReference type="RefSeq" id="WP_183608295.1">
    <property type="nucleotide sequence ID" value="NZ_JACHAZ010000001.1"/>
</dbReference>
<evidence type="ECO:0000313" key="4">
    <source>
        <dbReference type="Proteomes" id="UP000538507"/>
    </source>
</evidence>
<sequence length="313" mass="33190">MQQPLNTPWTAFTTADEIAAGVNLEGKNVIITGGASGLGLETARVLAQAGANVTVTARSPTAGAHPIPKVEVAQLELEDHASIERFAKEFVASGKPLHILILNAGIMASPLTRDFDGNEGQFSTNHLGHFSLAVQLWSALKAARGARIVALSSRGHQIGGFDLSDLRFERREYNKWLAYGQSKTANSLFAVGADVRGVGDGIRAFAVHPGSIVGPLARHLSKQEIAGFGALNEDGSPVIDPENDKKNFAQGAATTVWCAISPDLEGLGGVYCENSDIASVETQARKGVRPYATDPRTADLLWEESVRLTGLNI</sequence>
<evidence type="ECO:0000256" key="1">
    <source>
        <dbReference type="ARBA" id="ARBA00006484"/>
    </source>
</evidence>
<comment type="caution">
    <text evidence="3">The sequence shown here is derived from an EMBL/GenBank/DDBJ whole genome shotgun (WGS) entry which is preliminary data.</text>
</comment>
<dbReference type="PANTHER" id="PTHR24320:SF148">
    <property type="entry name" value="NAD(P)-BINDING ROSSMANN-FOLD SUPERFAMILY PROTEIN"/>
    <property type="match status" value="1"/>
</dbReference>
<dbReference type="InterPro" id="IPR036291">
    <property type="entry name" value="NAD(P)-bd_dom_sf"/>
</dbReference>
<proteinExistence type="inferred from homology"/>
<name>A0AAE2ML79_RHILE</name>
<keyword evidence="2" id="KW-0560">Oxidoreductase</keyword>
<accession>A0AAE2ML79</accession>
<dbReference type="Gene3D" id="3.40.50.720">
    <property type="entry name" value="NAD(P)-binding Rossmann-like Domain"/>
    <property type="match status" value="1"/>
</dbReference>
<organism evidence="3 4">
    <name type="scientific">Rhizobium leguminosarum</name>
    <dbReference type="NCBI Taxonomy" id="384"/>
    <lineage>
        <taxon>Bacteria</taxon>
        <taxon>Pseudomonadati</taxon>
        <taxon>Pseudomonadota</taxon>
        <taxon>Alphaproteobacteria</taxon>
        <taxon>Hyphomicrobiales</taxon>
        <taxon>Rhizobiaceae</taxon>
        <taxon>Rhizobium/Agrobacterium group</taxon>
        <taxon>Rhizobium</taxon>
    </lineage>
</organism>
<comment type="similarity">
    <text evidence="1">Belongs to the short-chain dehydrogenases/reductases (SDR) family.</text>
</comment>
<dbReference type="AlphaFoldDB" id="A0AAE2ML79"/>
<evidence type="ECO:0000256" key="2">
    <source>
        <dbReference type="ARBA" id="ARBA00023002"/>
    </source>
</evidence>
<dbReference type="PANTHER" id="PTHR24320">
    <property type="entry name" value="RETINOL DEHYDROGENASE"/>
    <property type="match status" value="1"/>
</dbReference>
<gene>
    <name evidence="3" type="ORF">GGE16_003547</name>
</gene>
<dbReference type="SUPFAM" id="SSF51735">
    <property type="entry name" value="NAD(P)-binding Rossmann-fold domains"/>
    <property type="match status" value="1"/>
</dbReference>
<reference evidence="3 4" key="1">
    <citation type="submission" date="2020-08" db="EMBL/GenBank/DDBJ databases">
        <title>Genomic Encyclopedia of Type Strains, Phase IV (KMG-V): Genome sequencing to study the core and pangenomes of soil and plant-associated prokaryotes.</title>
        <authorList>
            <person name="Whitman W."/>
        </authorList>
    </citation>
    <scope>NUCLEOTIDE SEQUENCE [LARGE SCALE GENOMIC DNA]</scope>
    <source>
        <strain evidence="3 4">SEMIA 415</strain>
    </source>
</reference>
<dbReference type="Proteomes" id="UP000538507">
    <property type="component" value="Unassembled WGS sequence"/>
</dbReference>